<dbReference type="EMBL" id="NKHF01000062">
    <property type="protein sequence ID" value="PCK31157.1"/>
    <property type="molecule type" value="Genomic_DNA"/>
</dbReference>
<evidence type="ECO:0000259" key="4">
    <source>
        <dbReference type="SMART" id="SM00563"/>
    </source>
</evidence>
<dbReference type="PANTHER" id="PTHR10434">
    <property type="entry name" value="1-ACYL-SN-GLYCEROL-3-PHOSPHATE ACYLTRANSFERASE"/>
    <property type="match status" value="1"/>
</dbReference>
<proteinExistence type="predicted"/>
<comment type="caution">
    <text evidence="5">The sequence shown here is derived from an EMBL/GenBank/DDBJ whole genome shotgun (WGS) entry which is preliminary data.</text>
</comment>
<evidence type="ECO:0000313" key="5">
    <source>
        <dbReference type="EMBL" id="PCK31157.1"/>
    </source>
</evidence>
<keyword evidence="3 5" id="KW-0012">Acyltransferase</keyword>
<dbReference type="PANTHER" id="PTHR10434:SF9">
    <property type="entry name" value="PHOSPHOLIPID_GLYCEROL ACYLTRANSFERASE DOMAIN-CONTAINING PROTEIN"/>
    <property type="match status" value="1"/>
</dbReference>
<gene>
    <name evidence="5" type="ORF">CEX98_13950</name>
</gene>
<dbReference type="SMART" id="SM00563">
    <property type="entry name" value="PlsC"/>
    <property type="match status" value="1"/>
</dbReference>
<organism evidence="5 6">
    <name type="scientific">Pseudoalteromonas piscicida</name>
    <dbReference type="NCBI Taxonomy" id="43662"/>
    <lineage>
        <taxon>Bacteria</taxon>
        <taxon>Pseudomonadati</taxon>
        <taxon>Pseudomonadota</taxon>
        <taxon>Gammaproteobacteria</taxon>
        <taxon>Alteromonadales</taxon>
        <taxon>Pseudoalteromonadaceae</taxon>
        <taxon>Pseudoalteromonas</taxon>
    </lineage>
</organism>
<feature type="domain" description="Phospholipid/glycerol acyltransferase" evidence="4">
    <location>
        <begin position="42"/>
        <end position="154"/>
    </location>
</feature>
<name>A0A2A5JP56_PSEO7</name>
<keyword evidence="2 5" id="KW-0808">Transferase</keyword>
<dbReference type="GO" id="GO:0003841">
    <property type="term" value="F:1-acylglycerol-3-phosphate O-acyltransferase activity"/>
    <property type="evidence" value="ECO:0007669"/>
    <property type="project" value="TreeGrafter"/>
</dbReference>
<dbReference type="OrthoDB" id="9796839at2"/>
<sequence>MIILPPNTPRSKSAIGQKVGKTILKLMGWKIEGNFPNADKFIAAVAPHTSNWDFIIGIAVKLALDVEIRFLGKHTIFIPPFSWLLKKWGGIPVRRDTPHGMVAQVRDIFANSDKLILGLAPEGTRKYTPEWKKGFVYIAQSAQVPIVPMAIDYRTKTFVVMPAIEKTTKTDPEKLLNQVKLHFVKQMAKYPDQASGL</sequence>
<comment type="pathway">
    <text evidence="1">Lipid metabolism.</text>
</comment>
<accession>A0A2A5JP56</accession>
<dbReference type="GO" id="GO:0006654">
    <property type="term" value="P:phosphatidic acid biosynthetic process"/>
    <property type="evidence" value="ECO:0007669"/>
    <property type="project" value="TreeGrafter"/>
</dbReference>
<dbReference type="SUPFAM" id="SSF69593">
    <property type="entry name" value="Glycerol-3-phosphate (1)-acyltransferase"/>
    <property type="match status" value="1"/>
</dbReference>
<dbReference type="Pfam" id="PF01553">
    <property type="entry name" value="Acyltransferase"/>
    <property type="match status" value="1"/>
</dbReference>
<dbReference type="Proteomes" id="UP000228621">
    <property type="component" value="Unassembled WGS sequence"/>
</dbReference>
<evidence type="ECO:0000256" key="2">
    <source>
        <dbReference type="ARBA" id="ARBA00022679"/>
    </source>
</evidence>
<reference evidence="6" key="1">
    <citation type="journal article" date="2019" name="Genome Announc.">
        <title>Draft Genome Sequence of Pseudoalteromonas piscicida Strain 36Y ROTHPW, an Hypersaline Seawater Isolate from the South Coast of Sonora, Mexico.</title>
        <authorList>
            <person name="Sanchez-Diaz R."/>
            <person name="Molina-Garza Z.J."/>
            <person name="Cruz-Suarez L.E."/>
            <person name="Selvin J."/>
            <person name="Kiran G.S."/>
            <person name="Ibarra-Gamez J.C."/>
            <person name="Gomez-Gil B."/>
            <person name="Galaviz-Silva L."/>
        </authorList>
    </citation>
    <scope>NUCLEOTIDE SEQUENCE [LARGE SCALE GENOMIC DNA]</scope>
    <source>
        <strain evidence="6">36Y_RITHPW</strain>
    </source>
</reference>
<dbReference type="RefSeq" id="WP_099642674.1">
    <property type="nucleotide sequence ID" value="NZ_NKHF01000062.1"/>
</dbReference>
<dbReference type="InterPro" id="IPR002123">
    <property type="entry name" value="Plipid/glycerol_acylTrfase"/>
</dbReference>
<evidence type="ECO:0000256" key="1">
    <source>
        <dbReference type="ARBA" id="ARBA00005189"/>
    </source>
</evidence>
<dbReference type="AlphaFoldDB" id="A0A2A5JP56"/>
<keyword evidence="6" id="KW-1185">Reference proteome</keyword>
<evidence type="ECO:0000256" key="3">
    <source>
        <dbReference type="ARBA" id="ARBA00023315"/>
    </source>
</evidence>
<evidence type="ECO:0000313" key="6">
    <source>
        <dbReference type="Proteomes" id="UP000228621"/>
    </source>
</evidence>
<protein>
    <submittedName>
        <fullName evidence="5">Acyltransferase</fullName>
    </submittedName>
</protein>